<evidence type="ECO:0000313" key="9">
    <source>
        <dbReference type="EMBL" id="AFK34330.1"/>
    </source>
</evidence>
<dbReference type="EMBL" id="BT134535">
    <property type="protein sequence ID" value="AFK34330.1"/>
    <property type="molecule type" value="mRNA"/>
</dbReference>
<dbReference type="PROSITE" id="PS50042">
    <property type="entry name" value="CNMP_BINDING_3"/>
    <property type="match status" value="1"/>
</dbReference>
<accession>I3S238</accession>
<evidence type="ECO:0000256" key="4">
    <source>
        <dbReference type="ARBA" id="ARBA00022958"/>
    </source>
</evidence>
<proteinExistence type="evidence at transcript level"/>
<feature type="domain" description="KHA" evidence="8">
    <location>
        <begin position="110"/>
        <end position="179"/>
    </location>
</feature>
<keyword evidence="1" id="KW-0633">Potassium transport</keyword>
<evidence type="ECO:0000256" key="6">
    <source>
        <dbReference type="SAM" id="MobiDB-lite"/>
    </source>
</evidence>
<keyword evidence="5" id="KW-0407">Ion channel</keyword>
<dbReference type="InterPro" id="IPR000595">
    <property type="entry name" value="cNMP-bd_dom"/>
</dbReference>
<dbReference type="PANTHER" id="PTHR45743">
    <property type="entry name" value="POTASSIUM CHANNEL AKT1"/>
    <property type="match status" value="1"/>
</dbReference>
<dbReference type="InterPro" id="IPR045319">
    <property type="entry name" value="KAT/AKT"/>
</dbReference>
<feature type="domain" description="Cyclic nucleotide-binding" evidence="7">
    <location>
        <begin position="1"/>
        <end position="47"/>
    </location>
</feature>
<dbReference type="PROSITE" id="PS51490">
    <property type="entry name" value="KHA"/>
    <property type="match status" value="1"/>
</dbReference>
<feature type="region of interest" description="Disordered" evidence="6">
    <location>
        <begin position="75"/>
        <end position="108"/>
    </location>
</feature>
<keyword evidence="3" id="KW-0406">Ion transport</keyword>
<feature type="compositionally biased region" description="Basic and acidic residues" evidence="6">
    <location>
        <begin position="82"/>
        <end position="97"/>
    </location>
</feature>
<keyword evidence="3" id="KW-0813">Transport</keyword>
<evidence type="ECO:0000259" key="7">
    <source>
        <dbReference type="PROSITE" id="PS50042"/>
    </source>
</evidence>
<keyword evidence="4" id="KW-0630">Potassium</keyword>
<sequence>MFNSPQPYTVRSRRLSQVIRINHHHFKQMVQPFSDDGKAIINNFIQFMKGLKRDVLEEIPCVTELLGDLNDEHLTQTQGTHNEVRSHGDDPYEEGRTESSNPQSSPVPIRVKIYGHRPNENEMGNGTTPKLILLPNSLEDLFRVAEKKFGKRGSKIVMADGSEVEELSALRENDELYII</sequence>
<dbReference type="InterPro" id="IPR021789">
    <property type="entry name" value="KHA_dom"/>
</dbReference>
<dbReference type="Pfam" id="PF11834">
    <property type="entry name" value="KHA"/>
    <property type="match status" value="1"/>
</dbReference>
<evidence type="ECO:0000256" key="2">
    <source>
        <dbReference type="ARBA" id="ARBA00022826"/>
    </source>
</evidence>
<evidence type="ECO:0000256" key="1">
    <source>
        <dbReference type="ARBA" id="ARBA00022538"/>
    </source>
</evidence>
<evidence type="ECO:0000256" key="3">
    <source>
        <dbReference type="ARBA" id="ARBA00022882"/>
    </source>
</evidence>
<evidence type="ECO:0008006" key="10">
    <source>
        <dbReference type="Google" id="ProtNLM"/>
    </source>
</evidence>
<dbReference type="AlphaFoldDB" id="I3S238"/>
<keyword evidence="2" id="KW-0631">Potassium channel</keyword>
<name>I3S238_LOTJA</name>
<reference evidence="9" key="1">
    <citation type="submission" date="2012-05" db="EMBL/GenBank/DDBJ databases">
        <authorList>
            <person name="Krishnakumar V."/>
            <person name="Cheung F."/>
            <person name="Xiao Y."/>
            <person name="Chan A."/>
            <person name="Moskal W.A."/>
            <person name="Town C.D."/>
        </authorList>
    </citation>
    <scope>NUCLEOTIDE SEQUENCE</scope>
</reference>
<organism evidence="9">
    <name type="scientific">Lotus japonicus</name>
    <name type="common">Lotus corniculatus var. japonicus</name>
    <dbReference type="NCBI Taxonomy" id="34305"/>
    <lineage>
        <taxon>Eukaryota</taxon>
        <taxon>Viridiplantae</taxon>
        <taxon>Streptophyta</taxon>
        <taxon>Embryophyta</taxon>
        <taxon>Tracheophyta</taxon>
        <taxon>Spermatophyta</taxon>
        <taxon>Magnoliopsida</taxon>
        <taxon>eudicotyledons</taxon>
        <taxon>Gunneridae</taxon>
        <taxon>Pentapetalae</taxon>
        <taxon>rosids</taxon>
        <taxon>fabids</taxon>
        <taxon>Fabales</taxon>
        <taxon>Fabaceae</taxon>
        <taxon>Papilionoideae</taxon>
        <taxon>50 kb inversion clade</taxon>
        <taxon>NPAAA clade</taxon>
        <taxon>Hologalegina</taxon>
        <taxon>robinioid clade</taxon>
        <taxon>Loteae</taxon>
        <taxon>Lotus</taxon>
    </lineage>
</organism>
<dbReference type="PANTHER" id="PTHR45743:SF27">
    <property type="entry name" value="POTASSIUM CHANNEL KAT3"/>
    <property type="match status" value="1"/>
</dbReference>
<keyword evidence="3" id="KW-0851">Voltage-gated channel</keyword>
<protein>
    <recommendedName>
        <fullName evidence="10">KHA domain-containing protein</fullName>
    </recommendedName>
</protein>
<dbReference type="GO" id="GO:0005249">
    <property type="term" value="F:voltage-gated potassium channel activity"/>
    <property type="evidence" value="ECO:0007669"/>
    <property type="project" value="InterPro"/>
</dbReference>
<evidence type="ECO:0000256" key="5">
    <source>
        <dbReference type="ARBA" id="ARBA00023303"/>
    </source>
</evidence>
<dbReference type="GO" id="GO:0034702">
    <property type="term" value="C:monoatomic ion channel complex"/>
    <property type="evidence" value="ECO:0007669"/>
    <property type="project" value="UniProtKB-KW"/>
</dbReference>
<evidence type="ECO:0000259" key="8">
    <source>
        <dbReference type="PROSITE" id="PS51490"/>
    </source>
</evidence>